<sequence>MDLVKNEPGHFEDEDEEHLFFKEIEEIRKISLGNKLKVGYFRRDACAQTDVSELPTIRILSDNTAELIREMDILKKDIALKIKFTQAHYESRLQQEAESLLTRINEKVKSLENRHEEKINVVRKSYQQQLNNAIHVVRASYKNYYLKKEEKVASDAGDTERWKDLMDEIQEKNVKIECMIEQLREYEEKVFITFSPEDADDSEKEWLREENKKLKEDVDFGHVVMEQLRNSSDAKEQRLKDLAHNLTDIKAKLEVEKKALLKMTSDYEHVKVQLSVQKESANKKTESLKQGIEKEIQSSEDFRQFEKRAAVEYVQDSLSVETEKQKREVLATQEAVLNTQTATNQPVAVEVGGDLVQQLDKLTKVETKQKKEIEKLQKQLLRSNEIWEKKFEILKASFHAVKDEMFLRQTLQRQAALLQHASVSYTMDSPGSYQRLVYNGNKRPSSFATGTPLPGIGTGVFQKMDSTTEVMDSSVQGGRETNSLEFQMIGGEDGGQPGDDGEQDDEEELYGIPPLPRPPSSRIKQTASLATAISTPSK</sequence>
<dbReference type="EMBL" id="CM055732">
    <property type="protein sequence ID" value="KAJ8012042.1"/>
    <property type="molecule type" value="Genomic_DNA"/>
</dbReference>
<evidence type="ECO:0000313" key="1">
    <source>
        <dbReference type="EMBL" id="KAJ8012042.1"/>
    </source>
</evidence>
<accession>A0ACC2H8E2</accession>
<organism evidence="1 2">
    <name type="scientific">Dallia pectoralis</name>
    <name type="common">Alaska blackfish</name>
    <dbReference type="NCBI Taxonomy" id="75939"/>
    <lineage>
        <taxon>Eukaryota</taxon>
        <taxon>Metazoa</taxon>
        <taxon>Chordata</taxon>
        <taxon>Craniata</taxon>
        <taxon>Vertebrata</taxon>
        <taxon>Euteleostomi</taxon>
        <taxon>Actinopterygii</taxon>
        <taxon>Neopterygii</taxon>
        <taxon>Teleostei</taxon>
        <taxon>Protacanthopterygii</taxon>
        <taxon>Esociformes</taxon>
        <taxon>Umbridae</taxon>
        <taxon>Dallia</taxon>
    </lineage>
</organism>
<dbReference type="Proteomes" id="UP001157502">
    <property type="component" value="Chromosome 5"/>
</dbReference>
<evidence type="ECO:0000313" key="2">
    <source>
        <dbReference type="Proteomes" id="UP001157502"/>
    </source>
</evidence>
<comment type="caution">
    <text evidence="1">The sequence shown here is derived from an EMBL/GenBank/DDBJ whole genome shotgun (WGS) entry which is preliminary data.</text>
</comment>
<reference evidence="1" key="1">
    <citation type="submission" date="2021-05" db="EMBL/GenBank/DDBJ databases">
        <authorList>
            <person name="Pan Q."/>
            <person name="Jouanno E."/>
            <person name="Zahm M."/>
            <person name="Klopp C."/>
            <person name="Cabau C."/>
            <person name="Louis A."/>
            <person name="Berthelot C."/>
            <person name="Parey E."/>
            <person name="Roest Crollius H."/>
            <person name="Montfort J."/>
            <person name="Robinson-Rechavi M."/>
            <person name="Bouchez O."/>
            <person name="Lampietro C."/>
            <person name="Lopez Roques C."/>
            <person name="Donnadieu C."/>
            <person name="Postlethwait J."/>
            <person name="Bobe J."/>
            <person name="Dillon D."/>
            <person name="Chandos A."/>
            <person name="von Hippel F."/>
            <person name="Guiguen Y."/>
        </authorList>
    </citation>
    <scope>NUCLEOTIDE SEQUENCE</scope>
    <source>
        <strain evidence="1">YG-Jan2019</strain>
    </source>
</reference>
<proteinExistence type="predicted"/>
<gene>
    <name evidence="1" type="ORF">DPEC_G00064580</name>
</gene>
<name>A0ACC2H8E2_DALPE</name>
<keyword evidence="2" id="KW-1185">Reference proteome</keyword>
<protein>
    <submittedName>
        <fullName evidence="1">Uncharacterized protein</fullName>
    </submittedName>
</protein>